<dbReference type="STRING" id="349095.SAMN05660299_01729"/>
<keyword evidence="2" id="KW-1185">Reference proteome</keyword>
<evidence type="ECO:0000313" key="1">
    <source>
        <dbReference type="EMBL" id="SDM90151.1"/>
    </source>
</evidence>
<name>A0A1G9X0W4_9FIRM</name>
<gene>
    <name evidence="1" type="ORF">SAMN05660299_01729</name>
</gene>
<dbReference type="RefSeq" id="WP_091650648.1">
    <property type="nucleotide sequence ID" value="NZ_FNHQ01000016.1"/>
</dbReference>
<sequence length="650" mass="74145">MSEDKNKIEVAKRVARVVPEAKNGKIDVATRVQGFNQTIPESKKISSIMPTLGMKRMSLGTIPGDDNRCMTSSIVKPPGKLPVTSTLQELGDGYYLGTDGLYMINHNDTIVRFSNFSVYIQEKYVSIDEEDNRTESVNLMIIVDSKKYEFPIPVRRYKSLMHFLDGNIPECTLFSERVRTAKECLKHALSLLYGKYQGPVTEKYSYFGWSHKRSDGTRYFLHGGRNDCLSVKKLVAMENIKTADLKTALQVFQIAGKRVVYPLMLYQAEAFLDALFTDAKHPIQHTLMAVACSGSKKTSLFRVIFAPFDSEEDKAYTVRSTEASMKILHGKHRDDVFVVDDFNEEGTKIQIQAVINKIHHLVRAYSDKTPQAMYAGPNRIRKYCIRGGCVFTAEEEIAGEILSASVRYLKVYFDTLPNENILTLFQDNPQLLQQFWSAFIYYVEANYANIVGYIKSTFNCMRQTEKKFKFDRLKDTGIAMTITAYVMAQFLKEAGLSTNEEASQWVQDVHQTIFDLVSRQDQQTNPLRPEVKFLVALYDCMGSGQLQIASDLSHYIANLSQYRGYWDKETIMLQASNSYVLASDYYRQKDDHLGISERELCKILKAKNLIEHDTTGCLKKASSLIPGRPRMLCLKDELCRQTIEKNREAI</sequence>
<dbReference type="AlphaFoldDB" id="A0A1G9X0W4"/>
<dbReference type="EMBL" id="FNHQ01000016">
    <property type="protein sequence ID" value="SDM90151.1"/>
    <property type="molecule type" value="Genomic_DNA"/>
</dbReference>
<evidence type="ECO:0000313" key="2">
    <source>
        <dbReference type="Proteomes" id="UP000199309"/>
    </source>
</evidence>
<evidence type="ECO:0008006" key="3">
    <source>
        <dbReference type="Google" id="ProtNLM"/>
    </source>
</evidence>
<dbReference type="Proteomes" id="UP000199309">
    <property type="component" value="Unassembled WGS sequence"/>
</dbReference>
<reference evidence="1 2" key="1">
    <citation type="submission" date="2016-10" db="EMBL/GenBank/DDBJ databases">
        <authorList>
            <person name="de Groot N.N."/>
        </authorList>
    </citation>
    <scope>NUCLEOTIDE SEQUENCE [LARGE SCALE GENOMIC DNA]</scope>
    <source>
        <strain evidence="1 2">DSM 16981</strain>
    </source>
</reference>
<organism evidence="1 2">
    <name type="scientific">Megasphaera paucivorans</name>
    <dbReference type="NCBI Taxonomy" id="349095"/>
    <lineage>
        <taxon>Bacteria</taxon>
        <taxon>Bacillati</taxon>
        <taxon>Bacillota</taxon>
        <taxon>Negativicutes</taxon>
        <taxon>Veillonellales</taxon>
        <taxon>Veillonellaceae</taxon>
        <taxon>Megasphaera</taxon>
    </lineage>
</organism>
<protein>
    <recommendedName>
        <fullName evidence="3">DUF927 domain-containing protein</fullName>
    </recommendedName>
</protein>
<accession>A0A1G9X0W4</accession>
<proteinExistence type="predicted"/>